<dbReference type="PANTHER" id="PTHR35797">
    <property type="entry name" value="PROTEASE-RELATED"/>
    <property type="match status" value="1"/>
</dbReference>
<keyword evidence="4" id="KW-1185">Reference proteome</keyword>
<protein>
    <recommendedName>
        <fullName evidence="2">CAAX prenyl protease 2/Lysostaphin resistance protein A-like domain-containing protein</fullName>
    </recommendedName>
</protein>
<feature type="transmembrane region" description="Helical" evidence="1">
    <location>
        <begin position="136"/>
        <end position="161"/>
    </location>
</feature>
<dbReference type="RefSeq" id="WP_187685766.1">
    <property type="nucleotide sequence ID" value="NZ_AP023396.1"/>
</dbReference>
<reference evidence="3 4" key="1">
    <citation type="submission" date="2020-08" db="EMBL/GenBank/DDBJ databases">
        <title>Genome Sequencing of Nocardia wallacei strain FMUON74 and assembly.</title>
        <authorList>
            <person name="Toyokawa M."/>
            <person name="Uesaka K."/>
        </authorList>
    </citation>
    <scope>NUCLEOTIDE SEQUENCE [LARGE SCALE GENOMIC DNA]</scope>
    <source>
        <strain evidence="3 4">FMUON74</strain>
    </source>
</reference>
<evidence type="ECO:0000256" key="1">
    <source>
        <dbReference type="SAM" id="Phobius"/>
    </source>
</evidence>
<dbReference type="Pfam" id="PF02517">
    <property type="entry name" value="Rce1-like"/>
    <property type="match status" value="1"/>
</dbReference>
<feature type="transmembrane region" description="Helical" evidence="1">
    <location>
        <begin position="105"/>
        <end position="130"/>
    </location>
</feature>
<keyword evidence="1" id="KW-0812">Transmembrane</keyword>
<dbReference type="PANTHER" id="PTHR35797:SF1">
    <property type="entry name" value="PROTEASE"/>
    <property type="match status" value="1"/>
</dbReference>
<organism evidence="3 4">
    <name type="scientific">Nocardia wallacei</name>
    <dbReference type="NCBI Taxonomy" id="480035"/>
    <lineage>
        <taxon>Bacteria</taxon>
        <taxon>Bacillati</taxon>
        <taxon>Actinomycetota</taxon>
        <taxon>Actinomycetes</taxon>
        <taxon>Mycobacteriales</taxon>
        <taxon>Nocardiaceae</taxon>
        <taxon>Nocardia</taxon>
    </lineage>
</organism>
<feature type="transmembrane region" description="Helical" evidence="1">
    <location>
        <begin position="206"/>
        <end position="229"/>
    </location>
</feature>
<keyword evidence="1" id="KW-1133">Transmembrane helix</keyword>
<feature type="transmembrane region" description="Helical" evidence="1">
    <location>
        <begin position="236"/>
        <end position="255"/>
    </location>
</feature>
<feature type="transmembrane region" description="Helical" evidence="1">
    <location>
        <begin position="56"/>
        <end position="77"/>
    </location>
</feature>
<accession>A0A7G1KV26</accession>
<dbReference type="AlphaFoldDB" id="A0A7G1KV26"/>
<dbReference type="EMBL" id="AP023396">
    <property type="protein sequence ID" value="BCK59125.1"/>
    <property type="molecule type" value="Genomic_DNA"/>
</dbReference>
<gene>
    <name evidence="3" type="ORF">NWFMUON74_68970</name>
</gene>
<dbReference type="GeneID" id="80351276"/>
<keyword evidence="1" id="KW-0472">Membrane</keyword>
<dbReference type="Proteomes" id="UP000516173">
    <property type="component" value="Chromosome"/>
</dbReference>
<sequence>MPISMQPSRTPAQYEGIPPAVPWGELAIFIGVTFTGITAAALAWTTFGDIGSESDALLFGGLGMCTPALGLLVAAAFTGDIRRPRQLLASTGISRPDSWRRLARFLAVGLLLPLAVVAATIAIAVLTGVYRLHTPFPVAALATELAISLVTFVPLLVLMFGEEWGWGYLLPRLLPLGMLRGVVLSGLIWGLFHAPLTLQGYLYPSLPGLVGMLIFTTGSLLLGCLMAWIRIASGSLWPAVVLHGSSNLLANPIPATIGAATGPVGAFQTSVPGSWPSWIAMSAIIAVLVMTGQYRRGPISQPIRC</sequence>
<feature type="transmembrane region" description="Helical" evidence="1">
    <location>
        <begin position="275"/>
        <end position="294"/>
    </location>
</feature>
<dbReference type="InterPro" id="IPR042150">
    <property type="entry name" value="MmRce1-like"/>
</dbReference>
<name>A0A7G1KV26_9NOCA</name>
<evidence type="ECO:0000313" key="4">
    <source>
        <dbReference type="Proteomes" id="UP000516173"/>
    </source>
</evidence>
<proteinExistence type="predicted"/>
<evidence type="ECO:0000259" key="2">
    <source>
        <dbReference type="Pfam" id="PF02517"/>
    </source>
</evidence>
<feature type="transmembrane region" description="Helical" evidence="1">
    <location>
        <begin position="21"/>
        <end position="44"/>
    </location>
</feature>
<evidence type="ECO:0000313" key="3">
    <source>
        <dbReference type="EMBL" id="BCK59125.1"/>
    </source>
</evidence>
<dbReference type="InterPro" id="IPR003675">
    <property type="entry name" value="Rce1/LyrA-like_dom"/>
</dbReference>
<feature type="transmembrane region" description="Helical" evidence="1">
    <location>
        <begin position="173"/>
        <end position="194"/>
    </location>
</feature>
<dbReference type="KEGG" id="nwl:NWFMUON74_68970"/>
<dbReference type="GO" id="GO:0080120">
    <property type="term" value="P:CAAX-box protein maturation"/>
    <property type="evidence" value="ECO:0007669"/>
    <property type="project" value="UniProtKB-ARBA"/>
</dbReference>
<dbReference type="GO" id="GO:0004175">
    <property type="term" value="F:endopeptidase activity"/>
    <property type="evidence" value="ECO:0007669"/>
    <property type="project" value="UniProtKB-ARBA"/>
</dbReference>
<feature type="domain" description="CAAX prenyl protease 2/Lysostaphin resistance protein A-like" evidence="2">
    <location>
        <begin position="149"/>
        <end position="248"/>
    </location>
</feature>